<dbReference type="Gene3D" id="3.60.15.10">
    <property type="entry name" value="Ribonuclease Z/Hydroxyacylglutathione hydrolase-like"/>
    <property type="match status" value="1"/>
</dbReference>
<gene>
    <name evidence="2" type="ORF">EXM42_01370</name>
</gene>
<dbReference type="InterPro" id="IPR052159">
    <property type="entry name" value="Competence_DNA_uptake"/>
</dbReference>
<dbReference type="GO" id="GO:0016787">
    <property type="term" value="F:hydrolase activity"/>
    <property type="evidence" value="ECO:0007669"/>
    <property type="project" value="UniProtKB-KW"/>
</dbReference>
<dbReference type="InterPro" id="IPR001279">
    <property type="entry name" value="Metallo-B-lactamas"/>
</dbReference>
<dbReference type="AlphaFoldDB" id="A0A6M0SX42"/>
<feature type="domain" description="Metallo-beta-lactamase" evidence="1">
    <location>
        <begin position="40"/>
        <end position="93"/>
    </location>
</feature>
<evidence type="ECO:0000313" key="3">
    <source>
        <dbReference type="Proteomes" id="UP000473089"/>
    </source>
</evidence>
<dbReference type="PANTHER" id="PTHR30619:SF1">
    <property type="entry name" value="RECOMBINATION PROTEIN 2"/>
    <property type="match status" value="1"/>
</dbReference>
<dbReference type="PANTHER" id="PTHR30619">
    <property type="entry name" value="DNA INTERNALIZATION/COMPETENCE PROTEIN COMEC/REC2"/>
    <property type="match status" value="1"/>
</dbReference>
<dbReference type="SUPFAM" id="SSF56281">
    <property type="entry name" value="Metallo-hydrolase/oxidoreductase"/>
    <property type="match status" value="1"/>
</dbReference>
<proteinExistence type="predicted"/>
<dbReference type="InterPro" id="IPR036866">
    <property type="entry name" value="RibonucZ/Hydroxyglut_hydro"/>
</dbReference>
<protein>
    <submittedName>
        <fullName evidence="2">MBL fold metallo-hydrolase</fullName>
    </submittedName>
</protein>
<comment type="caution">
    <text evidence="2">The sequence shown here is derived from an EMBL/GenBank/DDBJ whole genome shotgun (WGS) entry which is preliminary data.</text>
</comment>
<accession>A0A6M0SX42</accession>
<evidence type="ECO:0000313" key="2">
    <source>
        <dbReference type="EMBL" id="NFA59092.1"/>
    </source>
</evidence>
<organism evidence="2 3">
    <name type="scientific">Clostridium botulinum</name>
    <dbReference type="NCBI Taxonomy" id="1491"/>
    <lineage>
        <taxon>Bacteria</taxon>
        <taxon>Bacillati</taxon>
        <taxon>Bacillota</taxon>
        <taxon>Clostridia</taxon>
        <taxon>Eubacteriales</taxon>
        <taxon>Clostridiaceae</taxon>
        <taxon>Clostridium</taxon>
    </lineage>
</organism>
<evidence type="ECO:0000259" key="1">
    <source>
        <dbReference type="Pfam" id="PF00753"/>
    </source>
</evidence>
<dbReference type="Proteomes" id="UP000473089">
    <property type="component" value="Unassembled WGS sequence"/>
</dbReference>
<dbReference type="Pfam" id="PF00753">
    <property type="entry name" value="Lactamase_B"/>
    <property type="match status" value="1"/>
</dbReference>
<dbReference type="EMBL" id="SGJP01000002">
    <property type="protein sequence ID" value="NFA59092.1"/>
    <property type="molecule type" value="Genomic_DNA"/>
</dbReference>
<keyword evidence="2" id="KW-0378">Hydrolase</keyword>
<reference evidence="2 3" key="1">
    <citation type="submission" date="2019-02" db="EMBL/GenBank/DDBJ databases">
        <title>Genome sequencing of Clostridium botulinum clinical isolates.</title>
        <authorList>
            <person name="Brunt J."/>
            <person name="Van Vliet A.H.M."/>
            <person name="Stringer S.C."/>
            <person name="Grant K.A."/>
            <person name="Carter A.C."/>
            <person name="Peck M.W."/>
        </authorList>
    </citation>
    <scope>NUCLEOTIDE SEQUENCE [LARGE SCALE GENOMIC DNA]</scope>
    <source>
        <strain evidence="2 3">R1125/03</strain>
    </source>
</reference>
<sequence length="359" mass="42089">MERMKRSYKMEQICLKIFQVKAGDCISLRYKGFDEKYHNIFIDCGYSGTFDKTLDKEIIGLKSRKERIDLFVLTHTHQDHIGGISKFIKKYGEDDIVDQFWFNGGRLLINFNISSKISVNQGFELEKYLIKTKKCNTEKIVYKIKEHEIYGAEIKVIGPTIETLDKFLNTWNKDYSIFSEKITTQMCDWNIDIADFDLDKFEEDSDEDNKSSIAFIVYINNTYDKNSKKILFLGDAFPNQIAQNLSDMGYSEENRLNLDYVKISHHGSKGNTSDNLLDIIDCSKFIISTNGTNRDKFPHKETFARILRHPLRDKNKKIKFIFNYDTVELRSIFKEYEYGDFNFECSYPEKGDNHNAILI</sequence>
<name>A0A6M0SX42_CLOBO</name>